<evidence type="ECO:0000313" key="2">
    <source>
        <dbReference type="Proteomes" id="UP000009144"/>
    </source>
</evidence>
<dbReference type="PATRIC" id="fig|754476.3.peg.2682"/>
<reference evidence="1 2" key="2">
    <citation type="journal article" date="2013" name="Int. J. Syst. Evol. Microbiol.">
        <title>Methylophaga nitratireducenticrescens sp. nov. and Methylophaga frappieri sp. nov., isolated from the biofilm of the methanol-fed denitrification system treating the seawater at the Montreal Biodome.</title>
        <authorList>
            <person name="Villeneuve C."/>
            <person name="Martineau C."/>
            <person name="Mauffrey F."/>
            <person name="Villemur R."/>
        </authorList>
    </citation>
    <scope>NUCLEOTIDE SEQUENCE [LARGE SCALE GENOMIC DNA]</scope>
    <source>
        <strain evidence="1 2">JAM1</strain>
    </source>
</reference>
<protein>
    <submittedName>
        <fullName evidence="1">Uncharacterized protein</fullName>
    </submittedName>
</protein>
<keyword evidence="2" id="KW-1185">Reference proteome</keyword>
<dbReference type="EMBL" id="CP003390">
    <property type="protein sequence ID" value="AFI85520.1"/>
    <property type="molecule type" value="Genomic_DNA"/>
</dbReference>
<evidence type="ECO:0000313" key="1">
    <source>
        <dbReference type="EMBL" id="AFI85520.1"/>
    </source>
</evidence>
<sequence>MDDGFTVTIAGTSISGFSISIAQKHRVDAGSTVDRDALYAIKIPSGTAVGTGYDAVDA</sequence>
<dbReference type="HOGENOM" id="CLU_2974277_0_0_6"/>
<dbReference type="STRING" id="754476.Q7A_2734"/>
<gene>
    <name evidence="1" type="ordered locus">Q7A_2734</name>
</gene>
<name>I1XMA1_METNJ</name>
<reference evidence="1 2" key="1">
    <citation type="journal article" date="2012" name="J. Bacteriol.">
        <title>Complete genome sequences of Methylophaga sp. strain JAM1 and Methylophaga sp. strain JAM7.</title>
        <authorList>
            <person name="Villeneuve C."/>
            <person name="Martineau C."/>
            <person name="Mauffrey F."/>
            <person name="Villemur R."/>
        </authorList>
    </citation>
    <scope>NUCLEOTIDE SEQUENCE [LARGE SCALE GENOMIC DNA]</scope>
    <source>
        <strain evidence="1 2">JAM1</strain>
    </source>
</reference>
<organism evidence="1 2">
    <name type="scientific">Methylophaga nitratireducenticrescens</name>
    <dbReference type="NCBI Taxonomy" id="754476"/>
    <lineage>
        <taxon>Bacteria</taxon>
        <taxon>Pseudomonadati</taxon>
        <taxon>Pseudomonadota</taxon>
        <taxon>Gammaproteobacteria</taxon>
        <taxon>Thiotrichales</taxon>
        <taxon>Piscirickettsiaceae</taxon>
        <taxon>Methylophaga</taxon>
    </lineage>
</organism>
<proteinExistence type="predicted"/>
<dbReference type="AlphaFoldDB" id="I1XMA1"/>
<dbReference type="Proteomes" id="UP000009144">
    <property type="component" value="Chromosome"/>
</dbReference>
<accession>I1XMA1</accession>